<name>A0AAE6QHT8_9PSED</name>
<dbReference type="EMBL" id="CP046441">
    <property type="protein sequence ID" value="QGT80900.1"/>
    <property type="molecule type" value="Genomic_DNA"/>
</dbReference>
<evidence type="ECO:0000313" key="2">
    <source>
        <dbReference type="EMBL" id="QGT80900.1"/>
    </source>
</evidence>
<dbReference type="AlphaFoldDB" id="A0AAE6QHT8"/>
<proteinExistence type="predicted"/>
<dbReference type="Proteomes" id="UP000423413">
    <property type="component" value="Chromosome"/>
</dbReference>
<sequence length="834" mass="94271">MTMSRILFIPKPFYEESPTSVLMRMAIRHGCVTRKDVRELFGLLYDHDFIVSREHPVIQGIAAQAGLSAVAFLSGFYEPVGPLPSSPPLIIAGITVKASLIHKKGAAFCSECREEGREYFIKDLTLSICCPYHMRRYLTECPSCSKRLHWSSLLSGSCRCKQHLISPPCTAKEAEIEVKLLKLFRSEDKGQFKKFEDCLSRLGYQTKQRSDCCATRTVIAMAFAVMEHDLEAIISNLYLFHAIYPEIPKRIICAKLARFPEIPKHVFSHFLTQCDIACCAYDKEREPLKLRTQFSISADQICAWQGLLKHHWRTVLSTTGQTAQRKPYNWQQALTFSEQAFSLKLSNGFSQKKSVVGISVKDVQRDLLLSVAAIRGAIAENLLTPIRGCRSSSIFDPAEVMSFSEKFISVQLLSIKTGISTHRIRYSLKKQGLQHSDFKGRKVRLHVMSAKTAESVVSWCNSQTGKKTTLQPRASAALPRRLSSKTGAWLTTAEAAKALGTGIHVVRYLVLEDKLPSFWRKEKGGGFLIERAEIDIFKSKYIGITEASTLLDCSLCVTSKHLKNAEIAPITGPGVDKNLTYYFPRIQTVEYALTVQKLKQAGDNGYSIIDAGTQLSLSVATITDLLNLKILDFTDPISQKIRKDLVNEFYSSYVTLPTVGNWLDIPERCVLEFLVRHDILPIINRDNQYKIKIYRIRDIAMCFQIPESLHVAETKKSRQLNVVRLSHIRIRYNISAVQLGMLFLTSGFARPLQVCGPVYITKDDADRICEILNKYCTISQASRFLEHPHFAANLTKTKKISIAHPVSPYSYYPMIEINNLQNYARSIGMKKIYR</sequence>
<reference evidence="2 3" key="1">
    <citation type="submission" date="2019-11" db="EMBL/GenBank/DDBJ databases">
        <title>Complete genome sequence of Pseudomonas syringae pv. coronafaciens isolate B19001 originated in imported oat cereal.</title>
        <authorList>
            <person name="Kim S.M."/>
            <person name="Lee B.C."/>
            <person name="Seo S.J."/>
            <person name="Lee J.E."/>
            <person name="Choi N.J."/>
            <person name="Park J.H."/>
        </authorList>
    </citation>
    <scope>NUCLEOTIDE SEQUENCE [LARGE SCALE GENOMIC DNA]</scope>
    <source>
        <strain evidence="2 3">B19001</strain>
    </source>
</reference>
<evidence type="ECO:0000259" key="1">
    <source>
        <dbReference type="Pfam" id="PF06527"/>
    </source>
</evidence>
<evidence type="ECO:0000313" key="3">
    <source>
        <dbReference type="Proteomes" id="UP000423413"/>
    </source>
</evidence>
<dbReference type="Pfam" id="PF06527">
    <property type="entry name" value="TniQ"/>
    <property type="match status" value="1"/>
</dbReference>
<accession>A0AAE6QHT8</accession>
<protein>
    <recommendedName>
        <fullName evidence="1">TniQ domain-containing protein</fullName>
    </recommendedName>
</protein>
<feature type="domain" description="TniQ" evidence="1">
    <location>
        <begin position="8"/>
        <end position="133"/>
    </location>
</feature>
<dbReference type="InterPro" id="IPR009492">
    <property type="entry name" value="TniQ"/>
</dbReference>
<organism evidence="2 3">
    <name type="scientific">Pseudomonas coronafaciens pv. coronafaciens</name>
    <dbReference type="NCBI Taxonomy" id="235275"/>
    <lineage>
        <taxon>Bacteria</taxon>
        <taxon>Pseudomonadati</taxon>
        <taxon>Pseudomonadota</taxon>
        <taxon>Gammaproteobacteria</taxon>
        <taxon>Pseudomonadales</taxon>
        <taxon>Pseudomonadaceae</taxon>
        <taxon>Pseudomonas</taxon>
        <taxon>Pseudomonas coronafaciens</taxon>
    </lineage>
</organism>
<gene>
    <name evidence="2" type="ORF">GMO17_06755</name>
</gene>